<sequence length="1294" mass="139793">MATQYQVKPLAMQQKQKSAALKAGAVHPMWALHLPRLPLHSMWCSVLALCAAMLTAPAALAVEAAATADDTSRKEVAAEVAAEAKAEHEAQEAAIEAMLTESNGLLVNPESATDAEVQALWDVAASAIEEELNGKDMLESEEETTSTDDEQKLNADKGATAAADHDAASADAGSTLVDPLAKEQDQSFLKRLFGSNINEAAAGSDDNIATYSSTFFVPERMTDFSLLQEQAAESNGVDLLATVPFKLTEDMLLPQADKQNAMVEQIHAGISYVSYLLHMYTPHATQFHVPVLFVKAASLRHVSNEYNIAKGTTLVGSGAAIIEGENQAQRQQYKVPQQQQYAYAQQLNRQLNNMTLTLDGIYNFDSTESGGATADDPECAGMTFIEADLKGKCKTEQAYNGLVLLTMPIPEIAKEGIYTGKPRQVTPNVLKANYFAQGVDVGARLVGFNSAYDPRSNVFTAPLHSFDKHLYSPTLHSYVKPGMSLKEISAKCSQTKQDGECQLYFVGPNVSRLLSVGNEYSEYNLKQKGTFEVGTPYARISEEALSHKKLDQDADADNNVSMAATGSEAEDALAQAVQQDDAKPSVTKAAVAAMATAQSAQPKTKAAATTDEATASATATTTADTVAAADSSTNSSGDSASAGANASAKRISPALLAATVASSEIEAATQAIKHRKDSQAAAAADAAVTATTNEAAAAEAQHDLYGMQISFGAMGKPYVWLRNTLLSRDQYKNYNFLTEAEMAMLSDMGYRMEPREFFGRSIYSYGSTERRVLRTVSNNFGLYDHATETYDERKPSTTPLAVGLHVYGSYNDIVHKGNVLSAGDGSVGVRIDGSENYYYQTNNSSITASGDNGIGIAFTYGRDNRAYISGYVSALGSYGIGIKVDMGSNIYSDLIEYRGSYVRVRTLDYLHGMATEEEAAKFPLLQELNGPQVSALTIDGVVEGTNAAIYIDESSLVKDINVTANAVLNGGIYSTWSPLAMGNGDIIVTHDSRKSLIDGVVQIPRDPDLTANEFIQRNLMTNINLGVTLDDKNRVVYRDLAQRNPQGNDKARVVLSGDVSSSSFNIRQLAGKSTILGNVRANQIDVVRGILSLCPPQDEGTFQLASLRIRRDAVLDLVNGKSSHAYISGDVRVGSNAVVRVDVDSEGNIIDDVKWNGEFSVRNYQLSLEPGLRYNDLRRLSADPMEMLNFITTFVQNANQRFASENVTVRVPHYIWDSAGNYGRELRCNARGCRVGAFVASNKPKVDITGMESWRYYVSGFGLLALVIATYVYLLVERIRHKRQNKAAEAADAA</sequence>
<evidence type="ECO:0000313" key="4">
    <source>
        <dbReference type="Proteomes" id="UP000733611"/>
    </source>
</evidence>
<keyword evidence="2" id="KW-0812">Transmembrane</keyword>
<evidence type="ECO:0000313" key="3">
    <source>
        <dbReference type="EMBL" id="MBU3843580.1"/>
    </source>
</evidence>
<feature type="compositionally biased region" description="Acidic residues" evidence="1">
    <location>
        <begin position="139"/>
        <end position="148"/>
    </location>
</feature>
<dbReference type="Proteomes" id="UP000733611">
    <property type="component" value="Unassembled WGS sequence"/>
</dbReference>
<keyword evidence="2" id="KW-1133">Transmembrane helix</keyword>
<reference evidence="3" key="2">
    <citation type="submission" date="2021-04" db="EMBL/GenBank/DDBJ databases">
        <authorList>
            <person name="Gilroy R."/>
        </authorList>
    </citation>
    <scope>NUCLEOTIDE SEQUENCE</scope>
    <source>
        <strain evidence="3">378</strain>
    </source>
</reference>
<organism evidence="3 4">
    <name type="scientific">Candidatus Anaerobiospirillum pullicola</name>
    <dbReference type="NCBI Taxonomy" id="2838451"/>
    <lineage>
        <taxon>Bacteria</taxon>
        <taxon>Pseudomonadati</taxon>
        <taxon>Pseudomonadota</taxon>
        <taxon>Gammaproteobacteria</taxon>
        <taxon>Aeromonadales</taxon>
        <taxon>Succinivibrionaceae</taxon>
        <taxon>Anaerobiospirillum</taxon>
    </lineage>
</organism>
<keyword evidence="2" id="KW-0472">Membrane</keyword>
<reference evidence="3" key="1">
    <citation type="journal article" date="2021" name="PeerJ">
        <title>Extensive microbial diversity within the chicken gut microbiome revealed by metagenomics and culture.</title>
        <authorList>
            <person name="Gilroy R."/>
            <person name="Ravi A."/>
            <person name="Getino M."/>
            <person name="Pursley I."/>
            <person name="Horton D.L."/>
            <person name="Alikhan N.F."/>
            <person name="Baker D."/>
            <person name="Gharbi K."/>
            <person name="Hall N."/>
            <person name="Watson M."/>
            <person name="Adriaenssens E.M."/>
            <person name="Foster-Nyarko E."/>
            <person name="Jarju S."/>
            <person name="Secka A."/>
            <person name="Antonio M."/>
            <person name="Oren A."/>
            <person name="Chaudhuri R.R."/>
            <person name="La Ragione R."/>
            <person name="Hildebrand F."/>
            <person name="Pallen M.J."/>
        </authorList>
    </citation>
    <scope>NUCLEOTIDE SEQUENCE</scope>
    <source>
        <strain evidence="3">378</strain>
    </source>
</reference>
<gene>
    <name evidence="3" type="ORF">H9847_01720</name>
</gene>
<feature type="region of interest" description="Disordered" evidence="1">
    <location>
        <begin position="596"/>
        <end position="643"/>
    </location>
</feature>
<protein>
    <submittedName>
        <fullName evidence="3">Uncharacterized protein</fullName>
    </submittedName>
</protein>
<feature type="transmembrane region" description="Helical" evidence="2">
    <location>
        <begin position="1254"/>
        <end position="1276"/>
    </location>
</feature>
<feature type="region of interest" description="Disordered" evidence="1">
    <location>
        <begin position="131"/>
        <end position="152"/>
    </location>
</feature>
<name>A0A948WX93_9GAMM</name>
<comment type="caution">
    <text evidence="3">The sequence shown here is derived from an EMBL/GenBank/DDBJ whole genome shotgun (WGS) entry which is preliminary data.</text>
</comment>
<evidence type="ECO:0000256" key="1">
    <source>
        <dbReference type="SAM" id="MobiDB-lite"/>
    </source>
</evidence>
<accession>A0A948WX93</accession>
<proteinExistence type="predicted"/>
<evidence type="ECO:0000256" key="2">
    <source>
        <dbReference type="SAM" id="Phobius"/>
    </source>
</evidence>
<dbReference type="EMBL" id="JAHLFE010000033">
    <property type="protein sequence ID" value="MBU3843580.1"/>
    <property type="molecule type" value="Genomic_DNA"/>
</dbReference>